<gene>
    <name evidence="6" type="ORF">SAMN05443663_105248</name>
</gene>
<dbReference type="OrthoDB" id="1100338at2"/>
<dbReference type="AlphaFoldDB" id="A0A1M5Q7M1"/>
<reference evidence="7" key="1">
    <citation type="submission" date="2016-11" db="EMBL/GenBank/DDBJ databases">
        <authorList>
            <person name="Varghese N."/>
            <person name="Submissions S."/>
        </authorList>
    </citation>
    <scope>NUCLEOTIDE SEQUENCE [LARGE SCALE GENOMIC DNA]</scope>
    <source>
        <strain evidence="7">DSM 17963</strain>
    </source>
</reference>
<feature type="domain" description="Peptidase S8/S53" evidence="5">
    <location>
        <begin position="269"/>
        <end position="581"/>
    </location>
</feature>
<dbReference type="GO" id="GO:0004252">
    <property type="term" value="F:serine-type endopeptidase activity"/>
    <property type="evidence" value="ECO:0007669"/>
    <property type="project" value="UniProtKB-UniRule"/>
</dbReference>
<dbReference type="CDD" id="cd04847">
    <property type="entry name" value="Peptidases_S8_Subtilisin_like_2"/>
    <property type="match status" value="1"/>
</dbReference>
<evidence type="ECO:0000259" key="5">
    <source>
        <dbReference type="Pfam" id="PF00082"/>
    </source>
</evidence>
<proteinExistence type="inferred from homology"/>
<dbReference type="InterPro" id="IPR000209">
    <property type="entry name" value="Peptidase_S8/S53_dom"/>
</dbReference>
<sequence>MKKEHLYFKNPQEGVVIFKQKSRYNPNSTEIEEENLEIEKDYTPKTEDFIRSLKSFNKKRKDRAIRKTIAVPEVIELITITFHDIFDSSKFENIYRSVFGLDIIAYFDWNTKAIFAISNYERFDNFVKQLEIFINTEDHNNPEYDLNVKFIKNFDFLSRDLIIDCKTFKNHLIISLIDSLELDSIKNKIENRLINYLEKKRIEFKNNVELNVIEIINVDENTVIEIVDNFDVIQSVNSYSSGFVRPNIYNLAEKSYGFEIINSDANLPIIGIIDTGIENKSPLNSIIINDASFNLTSTSSFIDNVDHGTAVATIAALGDKLYPNHVGNFEADAKLLSIKTLDNNSGEIFESEVVELIRRAKLEYNVQIFTLTIGYDACKKHNECMSSYAFALDKLSHELNILIFISISNVRDSQHFLDANTNKSLFPLHFMSEHTNLCSPAESMNNLTVGAYASNLEENEYERITPLGLVPAIYSRTFHINWDLKIFKDIKGNLNHKRTNKLLFKPDVISHGDDYDNWLDINKTGLKVLTIERGTFFSKEIGTSYSSPFVANLAARILKKYPELSKNMQTIKALIINSSETDEINSEIETIKNSIIGNGFPNEEFAINSSRDRITFILEDEIVPETIKSFSLKLPAYLLDLMNPQSILEFTSTLCFSFLPLNKSQFTYCPIHIAFGFFDNIPLEDYKKDINGRILTKPNGFPAQSLGINYNKMENIKLKNSWSQDYYYKPKVLSNSQKVKFKLTLKFLKKNIDKDGNIKVKIAINSKLHKLLDSIDKEKLLKAPVKFSLVTTIEELPYKNKTSNRLYEEIQLINSLNVINDLDLEAENY</sequence>
<name>A0A1M5Q7M1_9FLAO</name>
<protein>
    <submittedName>
        <fullName evidence="6">Subtilase family protein</fullName>
    </submittedName>
</protein>
<accession>A0A1M5Q7M1</accession>
<dbReference type="Pfam" id="PF00082">
    <property type="entry name" value="Peptidase_S8"/>
    <property type="match status" value="1"/>
</dbReference>
<dbReference type="Gene3D" id="3.40.50.200">
    <property type="entry name" value="Peptidase S8/S53 domain"/>
    <property type="match status" value="1"/>
</dbReference>
<evidence type="ECO:0000313" key="7">
    <source>
        <dbReference type="Proteomes" id="UP000184071"/>
    </source>
</evidence>
<dbReference type="PROSITE" id="PS51892">
    <property type="entry name" value="SUBTILASE"/>
    <property type="match status" value="1"/>
</dbReference>
<comment type="similarity">
    <text evidence="4">Belongs to the peptidase S8 family.</text>
</comment>
<evidence type="ECO:0000256" key="2">
    <source>
        <dbReference type="ARBA" id="ARBA00022801"/>
    </source>
</evidence>
<dbReference type="EMBL" id="FQWC01000005">
    <property type="protein sequence ID" value="SHH09906.1"/>
    <property type="molecule type" value="Genomic_DNA"/>
</dbReference>
<dbReference type="InterPro" id="IPR036852">
    <property type="entry name" value="Peptidase_S8/S53_dom_sf"/>
</dbReference>
<organism evidence="6 7">
    <name type="scientific">Flavobacterium defluvii</name>
    <dbReference type="NCBI Taxonomy" id="370979"/>
    <lineage>
        <taxon>Bacteria</taxon>
        <taxon>Pseudomonadati</taxon>
        <taxon>Bacteroidota</taxon>
        <taxon>Flavobacteriia</taxon>
        <taxon>Flavobacteriales</taxon>
        <taxon>Flavobacteriaceae</taxon>
        <taxon>Flavobacterium</taxon>
    </lineage>
</organism>
<dbReference type="InterPro" id="IPR015500">
    <property type="entry name" value="Peptidase_S8_subtilisin-rel"/>
</dbReference>
<evidence type="ECO:0000256" key="4">
    <source>
        <dbReference type="PROSITE-ProRule" id="PRU01240"/>
    </source>
</evidence>
<keyword evidence="2 4" id="KW-0378">Hydrolase</keyword>
<evidence type="ECO:0000256" key="1">
    <source>
        <dbReference type="ARBA" id="ARBA00022670"/>
    </source>
</evidence>
<feature type="active site" description="Charge relay system" evidence="4">
    <location>
        <position position="544"/>
    </location>
</feature>
<feature type="active site" description="Charge relay system" evidence="4">
    <location>
        <position position="274"/>
    </location>
</feature>
<keyword evidence="7" id="KW-1185">Reference proteome</keyword>
<dbReference type="SUPFAM" id="SSF52743">
    <property type="entry name" value="Subtilisin-like"/>
    <property type="match status" value="1"/>
</dbReference>
<dbReference type="InterPro" id="IPR034074">
    <property type="entry name" value="Y4bN_pept_dom"/>
</dbReference>
<keyword evidence="3 4" id="KW-0720">Serine protease</keyword>
<evidence type="ECO:0000256" key="3">
    <source>
        <dbReference type="ARBA" id="ARBA00022825"/>
    </source>
</evidence>
<dbReference type="RefSeq" id="WP_073416656.1">
    <property type="nucleotide sequence ID" value="NZ_FQWC01000005.1"/>
</dbReference>
<dbReference type="GO" id="GO:0006508">
    <property type="term" value="P:proteolysis"/>
    <property type="evidence" value="ECO:0007669"/>
    <property type="project" value="UniProtKB-KW"/>
</dbReference>
<dbReference type="PRINTS" id="PR00723">
    <property type="entry name" value="SUBTILISIN"/>
</dbReference>
<feature type="active site" description="Charge relay system" evidence="4">
    <location>
        <position position="307"/>
    </location>
</feature>
<dbReference type="STRING" id="370979.SAMN05443663_105248"/>
<evidence type="ECO:0000313" key="6">
    <source>
        <dbReference type="EMBL" id="SHH09906.1"/>
    </source>
</evidence>
<keyword evidence="1 4" id="KW-0645">Protease</keyword>
<dbReference type="Proteomes" id="UP000184071">
    <property type="component" value="Unassembled WGS sequence"/>
</dbReference>